<reference evidence="2 3" key="1">
    <citation type="submission" date="2022-03" db="EMBL/GenBank/DDBJ databases">
        <title>Pseudonocardia alaer sp. nov., a novel actinomycete isolated from reed forest soil.</title>
        <authorList>
            <person name="Wang L."/>
        </authorList>
    </citation>
    <scope>NUCLEOTIDE SEQUENCE [LARGE SCALE GENOMIC DNA]</scope>
    <source>
        <strain evidence="2 3">Y-16303</strain>
    </source>
</reference>
<protein>
    <submittedName>
        <fullName evidence="2">SDR family oxidoreductase</fullName>
    </submittedName>
</protein>
<accession>A0ABS9TTT4</accession>
<dbReference type="InterPro" id="IPR020904">
    <property type="entry name" value="Sc_DH/Rdtase_CS"/>
</dbReference>
<evidence type="ECO:0000256" key="1">
    <source>
        <dbReference type="ARBA" id="ARBA00006484"/>
    </source>
</evidence>
<dbReference type="SUPFAM" id="SSF51735">
    <property type="entry name" value="NAD(P)-binding Rossmann-fold domains"/>
    <property type="match status" value="1"/>
</dbReference>
<dbReference type="RefSeq" id="WP_241042706.1">
    <property type="nucleotide sequence ID" value="NZ_BAAAJF010000031.1"/>
</dbReference>
<dbReference type="PANTHER" id="PTHR43975">
    <property type="entry name" value="ZGC:101858"/>
    <property type="match status" value="1"/>
</dbReference>
<proteinExistence type="inferred from homology"/>
<evidence type="ECO:0000313" key="3">
    <source>
        <dbReference type="Proteomes" id="UP001299970"/>
    </source>
</evidence>
<dbReference type="Proteomes" id="UP001299970">
    <property type="component" value="Unassembled WGS sequence"/>
</dbReference>
<name>A0ABS9TTT4_9PSEU</name>
<dbReference type="PRINTS" id="PR00080">
    <property type="entry name" value="SDRFAMILY"/>
</dbReference>
<dbReference type="PRINTS" id="PR00081">
    <property type="entry name" value="GDHRDH"/>
</dbReference>
<organism evidence="2 3">
    <name type="scientific">Pseudonocardia alaniniphila</name>
    <dbReference type="NCBI Taxonomy" id="75291"/>
    <lineage>
        <taxon>Bacteria</taxon>
        <taxon>Bacillati</taxon>
        <taxon>Actinomycetota</taxon>
        <taxon>Actinomycetes</taxon>
        <taxon>Pseudonocardiales</taxon>
        <taxon>Pseudonocardiaceae</taxon>
        <taxon>Pseudonocardia</taxon>
    </lineage>
</organism>
<dbReference type="InterPro" id="IPR036291">
    <property type="entry name" value="NAD(P)-bd_dom_sf"/>
</dbReference>
<dbReference type="Pfam" id="PF13561">
    <property type="entry name" value="adh_short_C2"/>
    <property type="match status" value="1"/>
</dbReference>
<dbReference type="EMBL" id="JAKXMK010000051">
    <property type="protein sequence ID" value="MCH6171901.1"/>
    <property type="molecule type" value="Genomic_DNA"/>
</dbReference>
<keyword evidence="3" id="KW-1185">Reference proteome</keyword>
<dbReference type="CDD" id="cd05233">
    <property type="entry name" value="SDR_c"/>
    <property type="match status" value="1"/>
</dbReference>
<comment type="caution">
    <text evidence="2">The sequence shown here is derived from an EMBL/GenBank/DDBJ whole genome shotgun (WGS) entry which is preliminary data.</text>
</comment>
<evidence type="ECO:0000313" key="2">
    <source>
        <dbReference type="EMBL" id="MCH6171901.1"/>
    </source>
</evidence>
<dbReference type="PROSITE" id="PS00061">
    <property type="entry name" value="ADH_SHORT"/>
    <property type="match status" value="1"/>
</dbReference>
<dbReference type="InterPro" id="IPR002347">
    <property type="entry name" value="SDR_fam"/>
</dbReference>
<sequence length="259" mass="26509">MVFVDRFRGRVVVVTGGGSGIGAATARRFAAEGATAVVVGRTEEKLDRVVASAPKGTTIARYVADVGDEEAITQVIDAVADGFGRLDTLVNNAGVAQLGTVDKLDTTAWRASIATNLDGVFFASRAALPHLRAVGGSIVNVGSVSGLGGEWGMAAYSATKAAVANLTNAMAMDHGREGVRVNAVHPSYTSSEVIAPVLELDAVREGLANRMPLGRSADPDEIAAVITFLASEDASFVTGAQLRADGGVGATSGNPHLEF</sequence>
<comment type="similarity">
    <text evidence="1">Belongs to the short-chain dehydrogenases/reductases (SDR) family.</text>
</comment>
<dbReference type="PANTHER" id="PTHR43975:SF2">
    <property type="entry name" value="EG:BACR7A4.14 PROTEIN-RELATED"/>
    <property type="match status" value="1"/>
</dbReference>
<gene>
    <name evidence="2" type="ORF">MMF94_39985</name>
</gene>
<dbReference type="Gene3D" id="3.40.50.720">
    <property type="entry name" value="NAD(P)-binding Rossmann-like Domain"/>
    <property type="match status" value="1"/>
</dbReference>